<organism evidence="14 15">
    <name type="scientific">Bacillus salipaludis</name>
    <dbReference type="NCBI Taxonomy" id="2547811"/>
    <lineage>
        <taxon>Bacteria</taxon>
        <taxon>Bacillati</taxon>
        <taxon>Bacillota</taxon>
        <taxon>Bacilli</taxon>
        <taxon>Bacillales</taxon>
        <taxon>Bacillaceae</taxon>
        <taxon>Bacillus</taxon>
    </lineage>
</organism>
<dbReference type="Pfam" id="PF00999">
    <property type="entry name" value="Na_H_Exchanger"/>
    <property type="match status" value="1"/>
</dbReference>
<evidence type="ECO:0000256" key="9">
    <source>
        <dbReference type="ARBA" id="ARBA00023136"/>
    </source>
</evidence>
<keyword evidence="6 11" id="KW-1133">Transmembrane helix</keyword>
<dbReference type="GO" id="GO:0015297">
    <property type="term" value="F:antiporter activity"/>
    <property type="evidence" value="ECO:0007669"/>
    <property type="project" value="UniProtKB-KW"/>
</dbReference>
<evidence type="ECO:0000256" key="8">
    <source>
        <dbReference type="ARBA" id="ARBA00023065"/>
    </source>
</evidence>
<feature type="transmembrane region" description="Helical" evidence="11">
    <location>
        <begin position="244"/>
        <end position="265"/>
    </location>
</feature>
<comment type="subcellular location">
    <subcellularLocation>
        <location evidence="1">Membrane</location>
        <topology evidence="1">Multi-pass membrane protein</topology>
    </subcellularLocation>
</comment>
<keyword evidence="8" id="KW-0406">Ion transport</keyword>
<reference evidence="14 15" key="1">
    <citation type="submission" date="2019-03" db="EMBL/GenBank/DDBJ databases">
        <title>Bacillus niacini sp. nov. a Nicotinate-Metabolizing Mesophile Isolated from Soil.</title>
        <authorList>
            <person name="Zhang G."/>
        </authorList>
    </citation>
    <scope>NUCLEOTIDE SEQUENCE [LARGE SCALE GENOMIC DNA]</scope>
    <source>
        <strain evidence="14 15">WN066</strain>
    </source>
</reference>
<dbReference type="InterPro" id="IPR038770">
    <property type="entry name" value="Na+/solute_symporter_sf"/>
</dbReference>
<evidence type="ECO:0000256" key="2">
    <source>
        <dbReference type="ARBA" id="ARBA00005551"/>
    </source>
</evidence>
<keyword evidence="7" id="KW-0915">Sodium</keyword>
<dbReference type="GO" id="GO:0016020">
    <property type="term" value="C:membrane"/>
    <property type="evidence" value="ECO:0007669"/>
    <property type="project" value="UniProtKB-SubCell"/>
</dbReference>
<evidence type="ECO:0000256" key="7">
    <source>
        <dbReference type="ARBA" id="ARBA00023053"/>
    </source>
</evidence>
<keyword evidence="4" id="KW-0050">Antiport</keyword>
<accession>A0A4R5VWT5</accession>
<feature type="transmembrane region" description="Helical" evidence="11">
    <location>
        <begin position="326"/>
        <end position="348"/>
    </location>
</feature>
<feature type="transmembrane region" description="Helical" evidence="11">
    <location>
        <begin position="12"/>
        <end position="31"/>
    </location>
</feature>
<feature type="transmembrane region" description="Helical" evidence="11">
    <location>
        <begin position="38"/>
        <end position="57"/>
    </location>
</feature>
<keyword evidence="9 11" id="KW-0472">Membrane</keyword>
<evidence type="ECO:0000256" key="6">
    <source>
        <dbReference type="ARBA" id="ARBA00022989"/>
    </source>
</evidence>
<evidence type="ECO:0000259" key="12">
    <source>
        <dbReference type="Pfam" id="PF00999"/>
    </source>
</evidence>
<evidence type="ECO:0000313" key="16">
    <source>
        <dbReference type="Proteomes" id="UP001178888"/>
    </source>
</evidence>
<protein>
    <submittedName>
        <fullName evidence="14">Cation:proton antiporter</fullName>
    </submittedName>
</protein>
<feature type="transmembrane region" description="Helical" evidence="11">
    <location>
        <begin position="391"/>
        <end position="412"/>
    </location>
</feature>
<evidence type="ECO:0000313" key="15">
    <source>
        <dbReference type="Proteomes" id="UP000295132"/>
    </source>
</evidence>
<evidence type="ECO:0000256" key="4">
    <source>
        <dbReference type="ARBA" id="ARBA00022449"/>
    </source>
</evidence>
<evidence type="ECO:0000256" key="1">
    <source>
        <dbReference type="ARBA" id="ARBA00004141"/>
    </source>
</evidence>
<dbReference type="EMBL" id="SMYO01000003">
    <property type="protein sequence ID" value="TDK63340.1"/>
    <property type="molecule type" value="Genomic_DNA"/>
</dbReference>
<dbReference type="InterPro" id="IPR006153">
    <property type="entry name" value="Cation/H_exchanger_TM"/>
</dbReference>
<comment type="caution">
    <text evidence="14">The sequence shown here is derived from an EMBL/GenBank/DDBJ whole genome shotgun (WGS) entry which is preliminary data.</text>
</comment>
<feature type="domain" description="Cation/H+ exchanger transmembrane" evidence="12">
    <location>
        <begin position="21"/>
        <end position="412"/>
    </location>
</feature>
<reference evidence="13" key="2">
    <citation type="submission" date="2023-08" db="EMBL/GenBank/DDBJ databases">
        <title>Nitrogen cycling bacteria in agricultural field soils.</title>
        <authorList>
            <person name="Jang J."/>
        </authorList>
    </citation>
    <scope>NUCLEOTIDE SEQUENCE</scope>
    <source>
        <strain evidence="13">PS3-36</strain>
    </source>
</reference>
<keyword evidence="3" id="KW-0813">Transport</keyword>
<evidence type="ECO:0000256" key="10">
    <source>
        <dbReference type="ARBA" id="ARBA00023201"/>
    </source>
</evidence>
<dbReference type="Proteomes" id="UP000295132">
    <property type="component" value="Unassembled WGS sequence"/>
</dbReference>
<gene>
    <name evidence="14" type="ORF">E2K98_07805</name>
    <name evidence="13" type="ORF">RCG21_12750</name>
</gene>
<dbReference type="GO" id="GO:1902600">
    <property type="term" value="P:proton transmembrane transport"/>
    <property type="evidence" value="ECO:0007669"/>
    <property type="project" value="InterPro"/>
</dbReference>
<dbReference type="RefSeq" id="WP_133333676.1">
    <property type="nucleotide sequence ID" value="NZ_JAVGVR010000001.1"/>
</dbReference>
<sequence length="419" mass="46868">MFTIEQIQVSHFLFAMGCLLALAHILGYLCERIYIPRVIGEVGAGIILGPSLLGYFYPQAYQWLFHGFPLEDQLFGLIYQIGLILLMFVSGLKFHTEFEKDDLKITSAITIGSSVLPFIIGWLVTSFIDLNKFVGAANDLLALKLIVCISIAVTSIPVISKIFIDLGIMKTRFAKLVVIIAGLHDILLWVVLGVATNLVAHHSNQLSYSDVLLSIGTTCLFLLGILFVLRVLFKHLTMNDRNIFFQSSNLGYVLVILFIACVLAYFFHVETIFGALLVGIAAKLYLPETVSEKIEEGVSNLSFSWFVPVYFATVGLQLDLAKSFDIYFFIQYLLIATFIQMTIVYFTCRLIKLNSLTSLNFGFAMNARGGPGIVLSTVAFMSGIINQEFFAILVMLALVTSWMTGTWLRFVIKNKWDLM</sequence>
<evidence type="ECO:0000256" key="3">
    <source>
        <dbReference type="ARBA" id="ARBA00022448"/>
    </source>
</evidence>
<feature type="transmembrane region" description="Helical" evidence="11">
    <location>
        <begin position="211"/>
        <end position="232"/>
    </location>
</feature>
<dbReference type="AlphaFoldDB" id="A0A4R5VWT5"/>
<keyword evidence="10" id="KW-0739">Sodium transport</keyword>
<evidence type="ECO:0000313" key="14">
    <source>
        <dbReference type="EMBL" id="TDK63340.1"/>
    </source>
</evidence>
<proteinExistence type="inferred from homology"/>
<dbReference type="Gene3D" id="1.20.1530.20">
    <property type="match status" value="1"/>
</dbReference>
<feature type="transmembrane region" description="Helical" evidence="11">
    <location>
        <begin position="176"/>
        <end position="199"/>
    </location>
</feature>
<evidence type="ECO:0000256" key="5">
    <source>
        <dbReference type="ARBA" id="ARBA00022692"/>
    </source>
</evidence>
<comment type="similarity">
    <text evidence="2">Belongs to the monovalent cation:proton antiporter 2 (CPA2) transporter (TC 2.A.37) family.</text>
</comment>
<dbReference type="EMBL" id="JAVGVR010000001">
    <property type="protein sequence ID" value="MDQ6597214.1"/>
    <property type="molecule type" value="Genomic_DNA"/>
</dbReference>
<name>A0A4R5VWT5_9BACI</name>
<feature type="transmembrane region" description="Helical" evidence="11">
    <location>
        <begin position="77"/>
        <end position="96"/>
    </location>
</feature>
<dbReference type="GO" id="GO:0006814">
    <property type="term" value="P:sodium ion transport"/>
    <property type="evidence" value="ECO:0007669"/>
    <property type="project" value="UniProtKB-KW"/>
</dbReference>
<dbReference type="Proteomes" id="UP001178888">
    <property type="component" value="Unassembled WGS sequence"/>
</dbReference>
<keyword evidence="5 11" id="KW-0812">Transmembrane</keyword>
<feature type="transmembrane region" description="Helical" evidence="11">
    <location>
        <begin position="369"/>
        <end position="385"/>
    </location>
</feature>
<keyword evidence="16" id="KW-1185">Reference proteome</keyword>
<evidence type="ECO:0000313" key="13">
    <source>
        <dbReference type="EMBL" id="MDQ6597214.1"/>
    </source>
</evidence>
<dbReference type="PANTHER" id="PTHR43562">
    <property type="entry name" value="NAPA-TYPE SODIUM/HYDROGEN ANTIPORTER"/>
    <property type="match status" value="1"/>
</dbReference>
<feature type="transmembrane region" description="Helical" evidence="11">
    <location>
        <begin position="108"/>
        <end position="128"/>
    </location>
</feature>
<feature type="transmembrane region" description="Helical" evidence="11">
    <location>
        <begin position="140"/>
        <end position="164"/>
    </location>
</feature>
<dbReference type="PANTHER" id="PTHR43562:SF3">
    <property type="entry name" value="SODIUM ION_PROTON EXCHANGER (EUROFUNG)"/>
    <property type="match status" value="1"/>
</dbReference>
<evidence type="ECO:0000256" key="11">
    <source>
        <dbReference type="SAM" id="Phobius"/>
    </source>
</evidence>